<dbReference type="AlphaFoldDB" id="A0A176WQN5"/>
<feature type="region of interest" description="Disordered" evidence="1">
    <location>
        <begin position="35"/>
        <end position="93"/>
    </location>
</feature>
<sequence length="128" mass="14355">MSSSILFALIGWRSSSRGVGCCYIAVQWTGEERFEQGGGIERRERRERRKEEEEGGVSEWAVSSLSLEEEDRKVAGREGRGGEETSETRREWGRRVDERLGGEFAATDRRYCHAFGGDCRKGSTAGDA</sequence>
<proteinExistence type="predicted"/>
<dbReference type="EMBL" id="LVLJ01000299">
    <property type="protein sequence ID" value="OAE34921.1"/>
    <property type="molecule type" value="Genomic_DNA"/>
</dbReference>
<reference evidence="3" key="1">
    <citation type="submission" date="2016-03" db="EMBL/GenBank/DDBJ databases">
        <title>Mechanisms controlling the formation of the plant cell surface in tip-growing cells are functionally conserved among land plants.</title>
        <authorList>
            <person name="Honkanen S."/>
            <person name="Jones V.A."/>
            <person name="Morieri G."/>
            <person name="Champion C."/>
            <person name="Hetherington A.J."/>
            <person name="Kelly S."/>
            <person name="Saint-Marcoux D."/>
            <person name="Proust H."/>
            <person name="Prescott H."/>
            <person name="Dolan L."/>
        </authorList>
    </citation>
    <scope>NUCLEOTIDE SEQUENCE [LARGE SCALE GENOMIC DNA]</scope>
    <source>
        <tissue evidence="3">Whole gametophyte</tissue>
    </source>
</reference>
<dbReference type="Proteomes" id="UP000077202">
    <property type="component" value="Unassembled WGS sequence"/>
</dbReference>
<evidence type="ECO:0000256" key="2">
    <source>
        <dbReference type="SAM" id="SignalP"/>
    </source>
</evidence>
<comment type="caution">
    <text evidence="3">The sequence shown here is derived from an EMBL/GenBank/DDBJ whole genome shotgun (WGS) entry which is preliminary data.</text>
</comment>
<accession>A0A176WQN5</accession>
<evidence type="ECO:0000313" key="4">
    <source>
        <dbReference type="Proteomes" id="UP000077202"/>
    </source>
</evidence>
<evidence type="ECO:0000256" key="1">
    <source>
        <dbReference type="SAM" id="MobiDB-lite"/>
    </source>
</evidence>
<feature type="chain" id="PRO_5008052728" evidence="2">
    <location>
        <begin position="19"/>
        <end position="128"/>
    </location>
</feature>
<organism evidence="3 4">
    <name type="scientific">Marchantia polymorpha subsp. ruderalis</name>
    <dbReference type="NCBI Taxonomy" id="1480154"/>
    <lineage>
        <taxon>Eukaryota</taxon>
        <taxon>Viridiplantae</taxon>
        <taxon>Streptophyta</taxon>
        <taxon>Embryophyta</taxon>
        <taxon>Marchantiophyta</taxon>
        <taxon>Marchantiopsida</taxon>
        <taxon>Marchantiidae</taxon>
        <taxon>Marchantiales</taxon>
        <taxon>Marchantiaceae</taxon>
        <taxon>Marchantia</taxon>
    </lineage>
</organism>
<keyword evidence="4" id="KW-1185">Reference proteome</keyword>
<keyword evidence="2" id="KW-0732">Signal</keyword>
<feature type="compositionally biased region" description="Basic and acidic residues" evidence="1">
    <location>
        <begin position="35"/>
        <end position="52"/>
    </location>
</feature>
<feature type="signal peptide" evidence="2">
    <location>
        <begin position="1"/>
        <end position="18"/>
    </location>
</feature>
<protein>
    <submittedName>
        <fullName evidence="3">Uncharacterized protein</fullName>
    </submittedName>
</protein>
<evidence type="ECO:0000313" key="3">
    <source>
        <dbReference type="EMBL" id="OAE34921.1"/>
    </source>
</evidence>
<feature type="compositionally biased region" description="Basic and acidic residues" evidence="1">
    <location>
        <begin position="70"/>
        <end position="93"/>
    </location>
</feature>
<gene>
    <name evidence="3" type="ORF">AXG93_1333s1030</name>
</gene>
<name>A0A176WQN5_MARPO</name>